<dbReference type="AlphaFoldDB" id="T0PTR6"/>
<accession>T0PTR6</accession>
<dbReference type="GeneID" id="19954126"/>
<dbReference type="PANTHER" id="PTHR22538:SF1">
    <property type="entry name" value="VWFD DOMAIN-CONTAINING PROTEIN"/>
    <property type="match status" value="1"/>
</dbReference>
<evidence type="ECO:0000256" key="1">
    <source>
        <dbReference type="SAM" id="Phobius"/>
    </source>
</evidence>
<keyword evidence="1" id="KW-0472">Membrane</keyword>
<reference evidence="2 3" key="1">
    <citation type="submission" date="2012-04" db="EMBL/GenBank/DDBJ databases">
        <title>The Genome Sequence of Saprolegnia declina VS20.</title>
        <authorList>
            <consortium name="The Broad Institute Genome Sequencing Platform"/>
            <person name="Russ C."/>
            <person name="Nusbaum C."/>
            <person name="Tyler B."/>
            <person name="van West P."/>
            <person name="Dieguez-Uribeondo J."/>
            <person name="de Bruijn I."/>
            <person name="Tripathy S."/>
            <person name="Jiang R."/>
            <person name="Young S.K."/>
            <person name="Zeng Q."/>
            <person name="Gargeya S."/>
            <person name="Fitzgerald M."/>
            <person name="Haas B."/>
            <person name="Abouelleil A."/>
            <person name="Alvarado L."/>
            <person name="Arachchi H.M."/>
            <person name="Berlin A."/>
            <person name="Chapman S.B."/>
            <person name="Goldberg J."/>
            <person name="Griggs A."/>
            <person name="Gujja S."/>
            <person name="Hansen M."/>
            <person name="Howarth C."/>
            <person name="Imamovic A."/>
            <person name="Larimer J."/>
            <person name="McCowen C."/>
            <person name="Montmayeur A."/>
            <person name="Murphy C."/>
            <person name="Neiman D."/>
            <person name="Pearson M."/>
            <person name="Priest M."/>
            <person name="Roberts A."/>
            <person name="Saif S."/>
            <person name="Shea T."/>
            <person name="Sisk P."/>
            <person name="Sykes S."/>
            <person name="Wortman J."/>
            <person name="Nusbaum C."/>
            <person name="Birren B."/>
        </authorList>
    </citation>
    <scope>NUCLEOTIDE SEQUENCE [LARGE SCALE GENOMIC DNA]</scope>
    <source>
        <strain evidence="2 3">VS20</strain>
    </source>
</reference>
<proteinExistence type="predicted"/>
<dbReference type="OMA" id="HATKLIC"/>
<keyword evidence="1" id="KW-0812">Transmembrane</keyword>
<dbReference type="EMBL" id="JH767190">
    <property type="protein sequence ID" value="EQC28889.1"/>
    <property type="molecule type" value="Genomic_DNA"/>
</dbReference>
<keyword evidence="3" id="KW-1185">Reference proteome</keyword>
<dbReference type="RefSeq" id="XP_008617706.1">
    <property type="nucleotide sequence ID" value="XM_008619484.1"/>
</dbReference>
<name>T0PTR6_SAPDV</name>
<sequence length="562" mass="59637">MGLTSSPILSPVDAAFTDTTAPRRRSTPWRLLVVAVAVAVVGAICITVAAISVHTTKVANHALDIVTQIQQSPGLRVTVTAKRPSMAFHGHLSADIYIVPHTRRATSALSFDAVMSLSGAETTETYLLLDNRAYTSSVAANGTLLSSACVTSGLPPVQLLQSSLADATRLDAVVGTDTTCDGDWLQLAFAGESFVFCNGANHRVSHASGVDIDLSIEYLADPSLLPEFAIPVGVNSTSVLECPIVVPSAVAPAASAGMLSTASEVWIAATGAPRVAMIESASCGCKMAKKPCLFVHGAGNYFNASLSDIFLFEWGLAHLHAPCCSSIKFAHFETWFRGWEEESIHNQFCDAALQVSNAKPNSTSIDNLLLVTFSMGNLVASGAVASGKCSFGRDLTWVSIAGPMHGSKTANALEQKCNANNGWDVPIKWLFSAVTLCPITNTFRNLQYKSTLPPALQAKYDAAQAVRRAHATKLICGTNPNGLTTIYSGFMQWASDQSNHGDVSDGLVAFESCSDGIGGFSTNYADDANYKPAVNHLDASFRSGDGWWGADRKPQKWFECAL</sequence>
<evidence type="ECO:0000313" key="2">
    <source>
        <dbReference type="EMBL" id="EQC28889.1"/>
    </source>
</evidence>
<dbReference type="InParanoid" id="T0PTR6"/>
<feature type="transmembrane region" description="Helical" evidence="1">
    <location>
        <begin position="31"/>
        <end position="53"/>
    </location>
</feature>
<keyword evidence="1" id="KW-1133">Transmembrane helix</keyword>
<dbReference type="InterPro" id="IPR029058">
    <property type="entry name" value="AB_hydrolase_fold"/>
</dbReference>
<protein>
    <submittedName>
        <fullName evidence="2">Uncharacterized protein</fullName>
    </submittedName>
</protein>
<dbReference type="PANTHER" id="PTHR22538">
    <property type="entry name" value="CILIA- AND FLAGELLA-ASSOCIATED PROTEIN 74"/>
    <property type="match status" value="1"/>
</dbReference>
<organism evidence="2 3">
    <name type="scientific">Saprolegnia diclina (strain VS20)</name>
    <dbReference type="NCBI Taxonomy" id="1156394"/>
    <lineage>
        <taxon>Eukaryota</taxon>
        <taxon>Sar</taxon>
        <taxon>Stramenopiles</taxon>
        <taxon>Oomycota</taxon>
        <taxon>Saprolegniomycetes</taxon>
        <taxon>Saprolegniales</taxon>
        <taxon>Saprolegniaceae</taxon>
        <taxon>Saprolegnia</taxon>
    </lineage>
</organism>
<dbReference type="Gene3D" id="3.40.50.1820">
    <property type="entry name" value="alpha/beta hydrolase"/>
    <property type="match status" value="1"/>
</dbReference>
<dbReference type="VEuPathDB" id="FungiDB:SDRG_13399"/>
<evidence type="ECO:0000313" key="3">
    <source>
        <dbReference type="Proteomes" id="UP000030762"/>
    </source>
</evidence>
<gene>
    <name evidence="2" type="ORF">SDRG_13399</name>
</gene>
<dbReference type="Proteomes" id="UP000030762">
    <property type="component" value="Unassembled WGS sequence"/>
</dbReference>
<dbReference type="OrthoDB" id="113906at2759"/>